<dbReference type="Pfam" id="PF00591">
    <property type="entry name" value="Glycos_transf_3"/>
    <property type="match status" value="1"/>
</dbReference>
<feature type="binding site" evidence="9">
    <location>
        <begin position="86"/>
        <end position="89"/>
    </location>
    <ligand>
        <name>5-phospho-alpha-D-ribose 1-diphosphate</name>
        <dbReference type="ChEBI" id="CHEBI:58017"/>
    </ligand>
</feature>
<dbReference type="InterPro" id="IPR005940">
    <property type="entry name" value="Anthranilate_Pribosyl_Tfrase"/>
</dbReference>
<comment type="similarity">
    <text evidence="9">Belongs to the anthranilate phosphoribosyltransferase family.</text>
</comment>
<accession>A0A292YEC2</accession>
<comment type="subunit">
    <text evidence="9">Homodimer.</text>
</comment>
<feature type="binding site" evidence="9">
    <location>
        <position position="84"/>
    </location>
    <ligand>
        <name>5-phospho-alpha-D-ribose 1-diphosphate</name>
        <dbReference type="ChEBI" id="CHEBI:58017"/>
    </ligand>
</feature>
<keyword evidence="6 9" id="KW-0057">Aromatic amino acid biosynthesis</keyword>
<dbReference type="PANTHER" id="PTHR43285">
    <property type="entry name" value="ANTHRANILATE PHOSPHORIBOSYLTRANSFERASE"/>
    <property type="match status" value="1"/>
</dbReference>
<feature type="binding site" evidence="9">
    <location>
        <position position="76"/>
    </location>
    <ligand>
        <name>5-phospho-alpha-D-ribose 1-diphosphate</name>
        <dbReference type="ChEBI" id="CHEBI:58017"/>
    </ligand>
</feature>
<feature type="binding site" evidence="9">
    <location>
        <position position="222"/>
    </location>
    <ligand>
        <name>Mg(2+)</name>
        <dbReference type="ChEBI" id="CHEBI:18420"/>
        <label>2</label>
    </ligand>
</feature>
<dbReference type="GO" id="GO:0004048">
    <property type="term" value="F:anthranilate phosphoribosyltransferase activity"/>
    <property type="evidence" value="ECO:0007669"/>
    <property type="project" value="UniProtKB-UniRule"/>
</dbReference>
<evidence type="ECO:0000259" key="11">
    <source>
        <dbReference type="Pfam" id="PF02885"/>
    </source>
</evidence>
<keyword evidence="4 9" id="KW-0808">Transferase</keyword>
<evidence type="ECO:0000256" key="8">
    <source>
        <dbReference type="ARBA" id="ARBA00061188"/>
    </source>
</evidence>
<dbReference type="SUPFAM" id="SSF52418">
    <property type="entry name" value="Nucleoside phosphorylase/phosphoribosyltransferase catalytic domain"/>
    <property type="match status" value="1"/>
</dbReference>
<dbReference type="EMBL" id="BDME01000001">
    <property type="protein sequence ID" value="GAX87474.1"/>
    <property type="molecule type" value="Genomic_DNA"/>
</dbReference>
<dbReference type="UniPathway" id="UPA00035">
    <property type="reaction ID" value="UER00041"/>
</dbReference>
<comment type="function">
    <text evidence="9">Catalyzes the transfer of the phosphoribosyl group of 5-phosphorylribose-1-pyrophosphate (PRPP) to anthranilate to yield N-(5'-phosphoribosyl)-anthranilate (PRA).</text>
</comment>
<dbReference type="Proteomes" id="UP000217944">
    <property type="component" value="Unassembled WGS sequence"/>
</dbReference>
<evidence type="ECO:0000256" key="6">
    <source>
        <dbReference type="ARBA" id="ARBA00023141"/>
    </source>
</evidence>
<comment type="caution">
    <text evidence="9">Lacks conserved residue(s) required for the propagation of feature annotation.</text>
</comment>
<gene>
    <name evidence="9" type="primary">trpD</name>
    <name evidence="12" type="ORF">LNAT_P0770</name>
</gene>
<feature type="binding site" evidence="9">
    <location>
        <position position="116"/>
    </location>
    <ligand>
        <name>5-phospho-alpha-D-ribose 1-diphosphate</name>
        <dbReference type="ChEBI" id="CHEBI:58017"/>
    </ligand>
</feature>
<comment type="similarity">
    <text evidence="8">In the C-terminal section; belongs to the anthranilate phosphoribosyltransferase family.</text>
</comment>
<dbReference type="InterPro" id="IPR036320">
    <property type="entry name" value="Glycosyl_Trfase_fam3_N_dom_sf"/>
</dbReference>
<dbReference type="AlphaFoldDB" id="A0A292YEC2"/>
<feature type="domain" description="Glycosyl transferase family 3 N-terminal" evidence="11">
    <location>
        <begin position="13"/>
        <end position="58"/>
    </location>
</feature>
<evidence type="ECO:0000256" key="2">
    <source>
        <dbReference type="ARBA" id="ARBA00022605"/>
    </source>
</evidence>
<protein>
    <recommendedName>
        <fullName evidence="9">Anthranilate phosphoribosyltransferase</fullName>
        <ecNumber evidence="9">2.4.2.18</ecNumber>
    </recommendedName>
</protein>
<feature type="domain" description="Glycosyl transferase family 3" evidence="10">
    <location>
        <begin position="69"/>
        <end position="319"/>
    </location>
</feature>
<keyword evidence="5 9" id="KW-0822">Tryptophan biosynthesis</keyword>
<feature type="binding site" evidence="9">
    <location>
        <position position="222"/>
    </location>
    <ligand>
        <name>Mg(2+)</name>
        <dbReference type="ChEBI" id="CHEBI:18420"/>
        <label>1</label>
    </ligand>
</feature>
<dbReference type="Gene3D" id="3.40.1030.10">
    <property type="entry name" value="Nucleoside phosphorylase/phosphoribosyltransferase catalytic domain"/>
    <property type="match status" value="1"/>
</dbReference>
<dbReference type="InterPro" id="IPR017459">
    <property type="entry name" value="Glycosyl_Trfase_fam3_N_dom"/>
</dbReference>
<feature type="binding site" evidence="9">
    <location>
        <position position="107"/>
    </location>
    <ligand>
        <name>anthranilate</name>
        <dbReference type="ChEBI" id="CHEBI:16567"/>
        <label>1</label>
    </ligand>
</feature>
<evidence type="ECO:0000256" key="5">
    <source>
        <dbReference type="ARBA" id="ARBA00022822"/>
    </source>
</evidence>
<dbReference type="PANTHER" id="PTHR43285:SF2">
    <property type="entry name" value="ANTHRANILATE PHOSPHORIBOSYLTRANSFERASE"/>
    <property type="match status" value="1"/>
</dbReference>
<dbReference type="GO" id="GO:0005829">
    <property type="term" value="C:cytosol"/>
    <property type="evidence" value="ECO:0007669"/>
    <property type="project" value="TreeGrafter"/>
</dbReference>
<keyword evidence="2 9" id="KW-0028">Amino-acid biosynthesis</keyword>
<evidence type="ECO:0000256" key="4">
    <source>
        <dbReference type="ARBA" id="ARBA00022679"/>
    </source>
</evidence>
<dbReference type="Pfam" id="PF02885">
    <property type="entry name" value="Glycos_trans_3N"/>
    <property type="match status" value="1"/>
</dbReference>
<feature type="binding site" evidence="9">
    <location>
        <position position="221"/>
    </location>
    <ligand>
        <name>Mg(2+)</name>
        <dbReference type="ChEBI" id="CHEBI:18420"/>
        <label>2</label>
    </ligand>
</feature>
<keyword evidence="3 9" id="KW-0328">Glycosyltransferase</keyword>
<dbReference type="EC" id="2.4.2.18" evidence="9"/>
<keyword evidence="9" id="KW-0479">Metal-binding</keyword>
<dbReference type="FunFam" id="3.40.1030.10:FF:000002">
    <property type="entry name" value="Anthranilate phosphoribosyltransferase"/>
    <property type="match status" value="1"/>
</dbReference>
<evidence type="ECO:0000313" key="12">
    <source>
        <dbReference type="EMBL" id="GAX87474.1"/>
    </source>
</evidence>
<organism evidence="12 13">
    <name type="scientific">Lebetimonas natsushimae</name>
    <dbReference type="NCBI Taxonomy" id="1936991"/>
    <lineage>
        <taxon>Bacteria</taxon>
        <taxon>Pseudomonadati</taxon>
        <taxon>Campylobacterota</taxon>
        <taxon>Epsilonproteobacteria</taxon>
        <taxon>Nautiliales</taxon>
        <taxon>Nautiliaceae</taxon>
        <taxon>Lebetimonas</taxon>
    </lineage>
</organism>
<dbReference type="NCBIfam" id="TIGR01245">
    <property type="entry name" value="trpD"/>
    <property type="match status" value="1"/>
</dbReference>
<dbReference type="GO" id="GO:0000287">
    <property type="term" value="F:magnesium ion binding"/>
    <property type="evidence" value="ECO:0007669"/>
    <property type="project" value="UniProtKB-UniRule"/>
</dbReference>
<evidence type="ECO:0000256" key="9">
    <source>
        <dbReference type="HAMAP-Rule" id="MF_00211"/>
    </source>
</evidence>
<evidence type="ECO:0000256" key="7">
    <source>
        <dbReference type="ARBA" id="ARBA00052328"/>
    </source>
</evidence>
<dbReference type="InterPro" id="IPR035902">
    <property type="entry name" value="Nuc_phospho_transferase"/>
</dbReference>
<feature type="binding site" evidence="9">
    <location>
        <begin position="79"/>
        <end position="80"/>
    </location>
    <ligand>
        <name>5-phospho-alpha-D-ribose 1-diphosphate</name>
        <dbReference type="ChEBI" id="CHEBI:58017"/>
    </ligand>
</feature>
<comment type="pathway">
    <text evidence="1 9">Amino-acid biosynthesis; L-tryptophan biosynthesis; L-tryptophan from chorismate: step 2/5.</text>
</comment>
<comment type="cofactor">
    <cofactor evidence="9">
        <name>Mg(2+)</name>
        <dbReference type="ChEBI" id="CHEBI:18420"/>
    </cofactor>
    <text evidence="9">Binds 2 magnesium ions per monomer.</text>
</comment>
<evidence type="ECO:0000259" key="10">
    <source>
        <dbReference type="Pfam" id="PF00591"/>
    </source>
</evidence>
<sequence length="336" mass="36424">MDNEGVKMDYNVAKEKFERLFKNEMSEDEAKNFLVELYKKGEEASEIAAAADVMRAHSIKLPVSEDLREKLIDIVGTGGDKSNSFNISSTTALLISSIGSFVAKHGNRSITSKSGSADMLEALGINLNLSPQNQVKMLEEVGFTFIFAINHHPAMKHIMPIRKSLPHRTIFNILGPLTNPAGAKKYLLGVFSPDFVEKIAAALTLMDINSAMVVSSLDGMDEISIAAPTKAVYYNGVRLEDLTIRPESFGIRGNKEDLIGGDAKQNAKITRGILEGVIKGPKRDAVLLNAAAALFVDGKVNSVEEGIKVAAEAIDSGKAIKHLEKIIKLSNKLSEK</sequence>
<keyword evidence="13" id="KW-1185">Reference proteome</keyword>
<proteinExistence type="inferred from homology"/>
<evidence type="ECO:0000256" key="3">
    <source>
        <dbReference type="ARBA" id="ARBA00022676"/>
    </source>
</evidence>
<dbReference type="SUPFAM" id="SSF47648">
    <property type="entry name" value="Nucleoside phosphorylase/phosphoribosyltransferase N-terminal domain"/>
    <property type="match status" value="1"/>
</dbReference>
<dbReference type="GO" id="GO:0000162">
    <property type="term" value="P:L-tryptophan biosynthetic process"/>
    <property type="evidence" value="ECO:0007669"/>
    <property type="project" value="UniProtKB-UniRule"/>
</dbReference>
<feature type="binding site" evidence="9">
    <location>
        <position position="76"/>
    </location>
    <ligand>
        <name>anthranilate</name>
        <dbReference type="ChEBI" id="CHEBI:16567"/>
        <label>1</label>
    </ligand>
</feature>
<evidence type="ECO:0000313" key="13">
    <source>
        <dbReference type="Proteomes" id="UP000217944"/>
    </source>
</evidence>
<reference evidence="12 13" key="1">
    <citation type="journal article" date="2017" name="Syst. Appl. Microbiol.">
        <title>Lebetimonas natsushimae sp. nov., a novel strictly anaerobic, moderately thermophilic chemoautotroph isolated from a deep-sea hydrothermal vent polychaete nest in the Mid-Okinawa Trough.</title>
        <authorList>
            <person name="Nagata R."/>
            <person name="Takaki Y."/>
            <person name="Tame A."/>
            <person name="Nunoura T."/>
            <person name="Muto H."/>
            <person name="Mino S."/>
            <person name="Sawayama S."/>
            <person name="Takai K."/>
            <person name="Nakagawa S."/>
        </authorList>
    </citation>
    <scope>NUCLEOTIDE SEQUENCE [LARGE SCALE GENOMIC DNA]</scope>
    <source>
        <strain evidence="12 13">HS1857</strain>
    </source>
</reference>
<evidence type="ECO:0000256" key="1">
    <source>
        <dbReference type="ARBA" id="ARBA00004907"/>
    </source>
</evidence>
<comment type="catalytic activity">
    <reaction evidence="7 9">
        <text>N-(5-phospho-beta-D-ribosyl)anthranilate + diphosphate = 5-phospho-alpha-D-ribose 1-diphosphate + anthranilate</text>
        <dbReference type="Rhea" id="RHEA:11768"/>
        <dbReference type="ChEBI" id="CHEBI:16567"/>
        <dbReference type="ChEBI" id="CHEBI:18277"/>
        <dbReference type="ChEBI" id="CHEBI:33019"/>
        <dbReference type="ChEBI" id="CHEBI:58017"/>
        <dbReference type="EC" id="2.4.2.18"/>
    </reaction>
</comment>
<dbReference type="Gene3D" id="1.20.970.10">
    <property type="entry name" value="Transferase, Pyrimidine Nucleoside Phosphorylase, Chain C"/>
    <property type="match status" value="1"/>
</dbReference>
<name>A0A292YEC2_9BACT</name>
<keyword evidence="9" id="KW-0460">Magnesium</keyword>
<dbReference type="InterPro" id="IPR000312">
    <property type="entry name" value="Glycosyl_Trfase_fam3"/>
</dbReference>
<feature type="binding site" evidence="9">
    <location>
        <position position="162"/>
    </location>
    <ligand>
        <name>anthranilate</name>
        <dbReference type="ChEBI" id="CHEBI:16567"/>
        <label>2</label>
    </ligand>
</feature>
<comment type="caution">
    <text evidence="12">The sequence shown here is derived from an EMBL/GenBank/DDBJ whole genome shotgun (WGS) entry which is preliminary data.</text>
</comment>
<feature type="binding site" evidence="9">
    <location>
        <begin position="104"/>
        <end position="112"/>
    </location>
    <ligand>
        <name>5-phospho-alpha-D-ribose 1-diphosphate</name>
        <dbReference type="ChEBI" id="CHEBI:58017"/>
    </ligand>
</feature>
<feature type="binding site" evidence="9">
    <location>
        <position position="88"/>
    </location>
    <ligand>
        <name>Mg(2+)</name>
        <dbReference type="ChEBI" id="CHEBI:18420"/>
        <label>1</label>
    </ligand>
</feature>
<dbReference type="HAMAP" id="MF_00211">
    <property type="entry name" value="TrpD"/>
    <property type="match status" value="1"/>
</dbReference>